<dbReference type="SUPFAM" id="SSF53822">
    <property type="entry name" value="Periplasmic binding protein-like I"/>
    <property type="match status" value="1"/>
</dbReference>
<dbReference type="Proteomes" id="UP001172756">
    <property type="component" value="Unassembled WGS sequence"/>
</dbReference>
<dbReference type="GO" id="GO:0003700">
    <property type="term" value="F:DNA-binding transcription factor activity"/>
    <property type="evidence" value="ECO:0007669"/>
    <property type="project" value="TreeGrafter"/>
</dbReference>
<organism evidence="6 7">
    <name type="scientific">Demequina lignilytica</name>
    <dbReference type="NCBI Taxonomy" id="3051663"/>
    <lineage>
        <taxon>Bacteria</taxon>
        <taxon>Bacillati</taxon>
        <taxon>Actinomycetota</taxon>
        <taxon>Actinomycetes</taxon>
        <taxon>Micrococcales</taxon>
        <taxon>Demequinaceae</taxon>
        <taxon>Demequina</taxon>
    </lineage>
</organism>
<dbReference type="Proteomes" id="UP001172737">
    <property type="component" value="Unassembled WGS sequence"/>
</dbReference>
<dbReference type="SMART" id="SM00354">
    <property type="entry name" value="HTH_LACI"/>
    <property type="match status" value="1"/>
</dbReference>
<evidence type="ECO:0000256" key="2">
    <source>
        <dbReference type="ARBA" id="ARBA00023125"/>
    </source>
</evidence>
<evidence type="ECO:0000313" key="8">
    <source>
        <dbReference type="Proteomes" id="UP001172756"/>
    </source>
</evidence>
<name>A0AAW7M6I9_9MICO</name>
<dbReference type="CDD" id="cd06267">
    <property type="entry name" value="PBP1_LacI_sugar_binding-like"/>
    <property type="match status" value="1"/>
</dbReference>
<dbReference type="InterPro" id="IPR028082">
    <property type="entry name" value="Peripla_BP_I"/>
</dbReference>
<dbReference type="Pfam" id="PF00356">
    <property type="entry name" value="LacI"/>
    <property type="match status" value="1"/>
</dbReference>
<reference evidence="6" key="1">
    <citation type="submission" date="2023-06" db="EMBL/GenBank/DDBJ databases">
        <title>Sysu t00039.</title>
        <authorList>
            <person name="Gao L."/>
            <person name="Fang B.-Z."/>
            <person name="Li W.-J."/>
        </authorList>
    </citation>
    <scope>NUCLEOTIDE SEQUENCE</scope>
    <source>
        <strain evidence="6">SYSU T00039</strain>
    </source>
</reference>
<evidence type="ECO:0000256" key="1">
    <source>
        <dbReference type="ARBA" id="ARBA00023015"/>
    </source>
</evidence>
<evidence type="ECO:0000313" key="6">
    <source>
        <dbReference type="EMBL" id="MDN4487921.1"/>
    </source>
</evidence>
<proteinExistence type="predicted"/>
<dbReference type="PANTHER" id="PTHR30146">
    <property type="entry name" value="LACI-RELATED TRANSCRIPTIONAL REPRESSOR"/>
    <property type="match status" value="1"/>
</dbReference>
<evidence type="ECO:0000256" key="3">
    <source>
        <dbReference type="ARBA" id="ARBA00023163"/>
    </source>
</evidence>
<sequence>MHDVAKLAGVSVKTVSNVVNDYPHIRPATREKVEKAIAELDYKMNISARNLRQGRTGIIGLALPELSLPYFAELADSVIRAAEARGVVVLIEQTGADRQHELEVLTSERRQLTDGLIFSPLALGPEDTEALKVDYPLVVLGERIFGGDWDHVTMNNVEAARAATQHLIDQGRRRIAVIGAHAGETMGSAALRLLGYQAALAANGIPMDPSLVVEGGLWHRATGADCTTRLLESGTTVDAIFGLNDALALGALHTLHARRIDVPGEIAVIGFDDIEDASYSSPTLSTIAPGREQIAATAVEQLVARIGGDGEPFRRVVSDFEVVERESTRV</sequence>
<dbReference type="Pfam" id="PF13377">
    <property type="entry name" value="Peripla_BP_3"/>
    <property type="match status" value="1"/>
</dbReference>
<protein>
    <submittedName>
        <fullName evidence="6">LacI family DNA-binding transcriptional regulator</fullName>
    </submittedName>
</protein>
<dbReference type="Gene3D" id="3.40.50.2300">
    <property type="match status" value="2"/>
</dbReference>
<dbReference type="InterPro" id="IPR046335">
    <property type="entry name" value="LacI/GalR-like_sensor"/>
</dbReference>
<dbReference type="InterPro" id="IPR010982">
    <property type="entry name" value="Lambda_DNA-bd_dom_sf"/>
</dbReference>
<dbReference type="SUPFAM" id="SSF47413">
    <property type="entry name" value="lambda repressor-like DNA-binding domains"/>
    <property type="match status" value="1"/>
</dbReference>
<keyword evidence="7" id="KW-1185">Reference proteome</keyword>
<keyword evidence="2 6" id="KW-0238">DNA-binding</keyword>
<dbReference type="RefSeq" id="WP_301121949.1">
    <property type="nucleotide sequence ID" value="NZ_JAUHPX010000003.1"/>
</dbReference>
<evidence type="ECO:0000313" key="7">
    <source>
        <dbReference type="Proteomes" id="UP001172737"/>
    </source>
</evidence>
<dbReference type="EMBL" id="JAUHPX010000003">
    <property type="protein sequence ID" value="MDN4487921.1"/>
    <property type="molecule type" value="Genomic_DNA"/>
</dbReference>
<accession>A0AAW7M6I9</accession>
<dbReference type="GO" id="GO:0000976">
    <property type="term" value="F:transcription cis-regulatory region binding"/>
    <property type="evidence" value="ECO:0007669"/>
    <property type="project" value="TreeGrafter"/>
</dbReference>
<keyword evidence="1" id="KW-0805">Transcription regulation</keyword>
<dbReference type="InterPro" id="IPR000843">
    <property type="entry name" value="HTH_LacI"/>
</dbReference>
<dbReference type="PROSITE" id="PS50932">
    <property type="entry name" value="HTH_LACI_2"/>
    <property type="match status" value="1"/>
</dbReference>
<dbReference type="PANTHER" id="PTHR30146:SF109">
    <property type="entry name" value="HTH-TYPE TRANSCRIPTIONAL REGULATOR GALS"/>
    <property type="match status" value="1"/>
</dbReference>
<dbReference type="AlphaFoldDB" id="A0AAW7M6I9"/>
<feature type="domain" description="HTH lacI-type" evidence="4">
    <location>
        <begin position="1"/>
        <end position="53"/>
    </location>
</feature>
<dbReference type="CDD" id="cd01392">
    <property type="entry name" value="HTH_LacI"/>
    <property type="match status" value="1"/>
</dbReference>
<evidence type="ECO:0000259" key="4">
    <source>
        <dbReference type="PROSITE" id="PS50932"/>
    </source>
</evidence>
<dbReference type="EMBL" id="JAUHQB010000012">
    <property type="protein sequence ID" value="MDN4484446.1"/>
    <property type="molecule type" value="Genomic_DNA"/>
</dbReference>
<reference evidence="5 8" key="2">
    <citation type="submission" date="2023-06" db="EMBL/GenBank/DDBJ databases">
        <title>SYSU T0a273.</title>
        <authorList>
            <person name="Gao L."/>
            <person name="Fang B.-Z."/>
            <person name="Li W.-J."/>
        </authorList>
    </citation>
    <scope>NUCLEOTIDE SEQUENCE [LARGE SCALE GENOMIC DNA]</scope>
    <source>
        <strain evidence="5 8">SYSU T0a273</strain>
    </source>
</reference>
<evidence type="ECO:0000313" key="5">
    <source>
        <dbReference type="EMBL" id="MDN4484446.1"/>
    </source>
</evidence>
<keyword evidence="3" id="KW-0804">Transcription</keyword>
<comment type="caution">
    <text evidence="6">The sequence shown here is derived from an EMBL/GenBank/DDBJ whole genome shotgun (WGS) entry which is preliminary data.</text>
</comment>
<gene>
    <name evidence="5" type="ORF">QQ002_12920</name>
    <name evidence="6" type="ORF">QQX10_07045</name>
</gene>
<dbReference type="Gene3D" id="1.10.260.40">
    <property type="entry name" value="lambda repressor-like DNA-binding domains"/>
    <property type="match status" value="1"/>
</dbReference>
<dbReference type="PROSITE" id="PS00356">
    <property type="entry name" value="HTH_LACI_1"/>
    <property type="match status" value="1"/>
</dbReference>